<proteinExistence type="inferred from homology"/>
<evidence type="ECO:0000313" key="6">
    <source>
        <dbReference type="Proteomes" id="UP001196530"/>
    </source>
</evidence>
<dbReference type="RefSeq" id="XP_043057972.1">
    <property type="nucleotide sequence ID" value="XM_043205183.1"/>
</dbReference>
<evidence type="ECO:0000256" key="1">
    <source>
        <dbReference type="ARBA" id="ARBA00006917"/>
    </source>
</evidence>
<protein>
    <recommendedName>
        <fullName evidence="7">WD repeat-containing protein 48</fullName>
    </recommendedName>
</protein>
<comment type="similarity">
    <text evidence="1">Belongs to the WD repeat WDR48 family.</text>
</comment>
<dbReference type="InterPro" id="IPR021772">
    <property type="entry name" value="WDR48/Bun107"/>
</dbReference>
<dbReference type="PANTHER" id="PTHR19862:SF14">
    <property type="entry name" value="WD REPEAT-CONTAINING PROTEIN 48"/>
    <property type="match status" value="1"/>
</dbReference>
<comment type="caution">
    <text evidence="5">The sequence shown here is derived from an EMBL/GenBank/DDBJ whole genome shotgun (WGS) entry which is preliminary data.</text>
</comment>
<evidence type="ECO:0000256" key="2">
    <source>
        <dbReference type="ARBA" id="ARBA00022574"/>
    </source>
</evidence>
<keyword evidence="3" id="KW-0677">Repeat</keyword>
<dbReference type="GeneID" id="66128531"/>
<dbReference type="AlphaFoldDB" id="A0AAN6DBV5"/>
<sequence>MHPLKDSKYTVSYILDTTVIDSDTHHTHSLGVNSLEYDHNREILFSGGRDGMILMHSPTEESKSNPDYDDFDRLNLTASEVKSFIKNNLTNEPVILSLEESIRRGMDYIRPQKTCYRMITSLQLHLDWITDMCVLPQTSLVASCSHDSAVKLWNYETNVVSTLGFHNDYVKSMDFNQNELVSGGLDRSIRLWDIVKQEESAFFTSTEENRSVYTLGCHGNMIVSGGPSQIIYLFDKRCIKKPVRSFIGHTDAVRSLCLKDRGILSGSSDATIKLWDLRTNRIMRNLDIHESSVWSLYVPEEQSDFDIFYSGDKNGLLMKTDLRSSNLSDFDIFNEDYLNSRMNQNLGIATAVADLNFHSGLNLKENGHSDKAGILSITGSSDSIWASSASNNLGYITDWTIPKTDKLLLYQGIKLNRNLSMLNITSRNSFETSRGENVDIASQLSSENLDYIDDALISQMKLHKPIFEVGGSLSATTSGLRNLTMKDSESESEVDDRRQSYLVNLNGGPSFEFIINDDYEDSIQNTIRNKFGKKPLDIVFQKLPDGYVSVVPYNSRPIEVLRGKHGIIKCRMLNNRRHVAALDDGGKMYIFDVIDCSLKREIHLSDHGNKSAETDIDTQFDELIQSIQTMESLPMWCSAHAKAGKLVITMDEFNFASCDIYLDEFEMEYKDFKFDYDENIDPESTKLNVGKLVLKSLFLGFADYEKDSLKTRDAMLPCNHTTVQRTATNSSNVLSKVINKENLVSLASVNDSIGEKSSDVEKEKSKRKFFSKYKAAASSTTSPSNNEASSAEHVKRLTEAEILANMSSYSELQNYVASGQLKLKNVVDHNPEVTQSNDVLIVISEKGKTETKALFSSRKSEIENNYTTLEKMMPLWALKYLLFGYATVKETPKIVFLIVPHPSISTESMGGFDSHRLNAYQQLRIARVCEFVREKLPESLQEKNIQLWCKGQKLDPHMTLLTVKTRIWRTSADTELVFSFEE</sequence>
<dbReference type="Pfam" id="PF00400">
    <property type="entry name" value="WD40"/>
    <property type="match status" value="4"/>
</dbReference>
<evidence type="ECO:0000256" key="4">
    <source>
        <dbReference type="PROSITE-ProRule" id="PRU00221"/>
    </source>
</evidence>
<dbReference type="InterPro" id="IPR036322">
    <property type="entry name" value="WD40_repeat_dom_sf"/>
</dbReference>
<gene>
    <name evidence="5" type="ORF">KL928_004480</name>
</gene>
<dbReference type="InterPro" id="IPR001680">
    <property type="entry name" value="WD40_rpt"/>
</dbReference>
<dbReference type="PRINTS" id="PR00320">
    <property type="entry name" value="GPROTEINBRPT"/>
</dbReference>
<feature type="repeat" description="WD" evidence="4">
    <location>
        <begin position="246"/>
        <end position="285"/>
    </location>
</feature>
<dbReference type="InterPro" id="IPR051246">
    <property type="entry name" value="WDR48"/>
</dbReference>
<dbReference type="InterPro" id="IPR015943">
    <property type="entry name" value="WD40/YVTN_repeat-like_dom_sf"/>
</dbReference>
<dbReference type="PROSITE" id="PS50294">
    <property type="entry name" value="WD_REPEATS_REGION"/>
    <property type="match status" value="3"/>
</dbReference>
<reference evidence="5" key="1">
    <citation type="journal article" date="2021" name="G3 (Bethesda)">
        <title>Genomic diversity, chromosomal rearrangements, and interspecies hybridization in the ogataea polymorpha species complex.</title>
        <authorList>
            <person name="Hanson S.J."/>
            <person name="Cinneide E.O."/>
            <person name="Salzberg L.I."/>
            <person name="Wolfe K.H."/>
            <person name="McGowan J."/>
            <person name="Fitzpatrick D.A."/>
            <person name="Matlin K."/>
        </authorList>
    </citation>
    <scope>NUCLEOTIDE SEQUENCE</scope>
    <source>
        <strain evidence="5">61-244</strain>
    </source>
</reference>
<dbReference type="PROSITE" id="PS50082">
    <property type="entry name" value="WD_REPEATS_2"/>
    <property type="match status" value="3"/>
</dbReference>
<dbReference type="GO" id="GO:0000724">
    <property type="term" value="P:double-strand break repair via homologous recombination"/>
    <property type="evidence" value="ECO:0007669"/>
    <property type="project" value="TreeGrafter"/>
</dbReference>
<feature type="repeat" description="WD" evidence="4">
    <location>
        <begin position="163"/>
        <end position="202"/>
    </location>
</feature>
<dbReference type="Proteomes" id="UP001196530">
    <property type="component" value="Unassembled WGS sequence"/>
</dbReference>
<dbReference type="EMBL" id="JAHLUX010000010">
    <property type="protein sequence ID" value="KAG7816438.1"/>
    <property type="molecule type" value="Genomic_DNA"/>
</dbReference>
<dbReference type="PROSITE" id="PS00678">
    <property type="entry name" value="WD_REPEATS_1"/>
    <property type="match status" value="2"/>
</dbReference>
<dbReference type="PANTHER" id="PTHR19862">
    <property type="entry name" value="WD REPEAT-CONTAINING PROTEIN 48"/>
    <property type="match status" value="1"/>
</dbReference>
<dbReference type="InterPro" id="IPR020472">
    <property type="entry name" value="WD40_PAC1"/>
</dbReference>
<evidence type="ECO:0008006" key="7">
    <source>
        <dbReference type="Google" id="ProtNLM"/>
    </source>
</evidence>
<organism evidence="5 6">
    <name type="scientific">Pichia angusta</name>
    <name type="common">Yeast</name>
    <name type="synonym">Hansenula polymorpha</name>
    <dbReference type="NCBI Taxonomy" id="870730"/>
    <lineage>
        <taxon>Eukaryota</taxon>
        <taxon>Fungi</taxon>
        <taxon>Dikarya</taxon>
        <taxon>Ascomycota</taxon>
        <taxon>Saccharomycotina</taxon>
        <taxon>Pichiomycetes</taxon>
        <taxon>Pichiales</taxon>
        <taxon>Pichiaceae</taxon>
        <taxon>Ogataea</taxon>
    </lineage>
</organism>
<dbReference type="GO" id="GO:0043130">
    <property type="term" value="F:ubiquitin binding"/>
    <property type="evidence" value="ECO:0007669"/>
    <property type="project" value="TreeGrafter"/>
</dbReference>
<dbReference type="Pfam" id="PF11816">
    <property type="entry name" value="DUF3337"/>
    <property type="match status" value="1"/>
</dbReference>
<dbReference type="SUPFAM" id="SSF50978">
    <property type="entry name" value="WD40 repeat-like"/>
    <property type="match status" value="1"/>
</dbReference>
<dbReference type="SMART" id="SM00320">
    <property type="entry name" value="WD40"/>
    <property type="match status" value="6"/>
</dbReference>
<accession>A0AAN6DBV5</accession>
<dbReference type="Gene3D" id="2.130.10.10">
    <property type="entry name" value="YVTN repeat-like/Quinoprotein amine dehydrogenase"/>
    <property type="match status" value="2"/>
</dbReference>
<keyword evidence="2 4" id="KW-0853">WD repeat</keyword>
<evidence type="ECO:0000313" key="5">
    <source>
        <dbReference type="EMBL" id="KAG7816438.1"/>
    </source>
</evidence>
<dbReference type="InterPro" id="IPR019775">
    <property type="entry name" value="WD40_repeat_CS"/>
</dbReference>
<feature type="repeat" description="WD" evidence="4">
    <location>
        <begin position="122"/>
        <end position="163"/>
    </location>
</feature>
<evidence type="ECO:0000256" key="3">
    <source>
        <dbReference type="ARBA" id="ARBA00022737"/>
    </source>
</evidence>
<name>A0AAN6DBV5_PICAN</name>